<feature type="chain" id="PRO_5045578233" description="Capsule assembly Wzi family protein" evidence="1">
    <location>
        <begin position="19"/>
        <end position="560"/>
    </location>
</feature>
<reference evidence="2 3" key="1">
    <citation type="submission" date="2019-02" db="EMBL/GenBank/DDBJ databases">
        <authorList>
            <person name="Goldberg S.R."/>
            <person name="Haltli B.A."/>
            <person name="Correa H."/>
            <person name="Russell K.G."/>
        </authorList>
    </citation>
    <scope>NUCLEOTIDE SEQUENCE [LARGE SCALE GENOMIC DNA]</scope>
    <source>
        <strain evidence="2 3">JCM 16186</strain>
    </source>
</reference>
<keyword evidence="3" id="KW-1185">Reference proteome</keyword>
<accession>A0ABW9RK21</accession>
<feature type="signal peptide" evidence="1">
    <location>
        <begin position="1"/>
        <end position="18"/>
    </location>
</feature>
<gene>
    <name evidence="2" type="ORF">E1163_05670</name>
</gene>
<organism evidence="2 3">
    <name type="scientific">Fulvivirga kasyanovii</name>
    <dbReference type="NCBI Taxonomy" id="396812"/>
    <lineage>
        <taxon>Bacteria</taxon>
        <taxon>Pseudomonadati</taxon>
        <taxon>Bacteroidota</taxon>
        <taxon>Cytophagia</taxon>
        <taxon>Cytophagales</taxon>
        <taxon>Fulvivirgaceae</taxon>
        <taxon>Fulvivirga</taxon>
    </lineage>
</organism>
<protein>
    <recommendedName>
        <fullName evidence="4">Capsule assembly Wzi family protein</fullName>
    </recommendedName>
</protein>
<evidence type="ECO:0000313" key="3">
    <source>
        <dbReference type="Proteomes" id="UP000798808"/>
    </source>
</evidence>
<feature type="non-terminal residue" evidence="2">
    <location>
        <position position="560"/>
    </location>
</feature>
<name>A0ABW9RK21_9BACT</name>
<dbReference type="RefSeq" id="WP_155170395.1">
    <property type="nucleotide sequence ID" value="NZ_SMLW01000413.1"/>
</dbReference>
<evidence type="ECO:0000256" key="1">
    <source>
        <dbReference type="SAM" id="SignalP"/>
    </source>
</evidence>
<evidence type="ECO:0000313" key="2">
    <source>
        <dbReference type="EMBL" id="MTI24429.1"/>
    </source>
</evidence>
<dbReference type="InterPro" id="IPR038636">
    <property type="entry name" value="Wzi_sf"/>
</dbReference>
<proteinExistence type="predicted"/>
<evidence type="ECO:0008006" key="4">
    <source>
        <dbReference type="Google" id="ProtNLM"/>
    </source>
</evidence>
<sequence length="560" mass="64334">MKHLLITFFALAPVVLFAQSVNAPLNNNYYHLIDRYEIKSGRIYPGFFSAWKPYQRKHIAAFTDSLKRSDMQWSATDKFNINYLSNDNWEWADSLNNESRKPFFKHFYRVKSDLYHVNTDDFDLHVNPVLYLGAGRETESDVKTFINTRGVEVRGMIDRKLGFYSFIGENQVIFPQYTRNYIFSGNKVVPHEGFWKDFKDDGVDFFTARGYISFAATKHVNLQFGHDQFKVGNGYRSMILSDFAPAFLFLKMQTQVWKINYTNLFTEMTADIFTSGNTLIGNGSYPKKYMALHHLGINIGKKLNVGVFESVIYSNADSLSDGHIELKYLNPIIFYRAVEQQNGSSDNVLLGMDFKWLAARKISFYGQLVLDEFLLENLKEGDGWWANKYSVQLGGEYIDAFGINNLDMQLEGNLSRPYTYSHGDVYNSYSHYRQPLAHPLGANFTEVVALARYQPIGKLSLTGKLIFASYGTDSTGVNYGGNILKSNTTREMNYGNEVGQGIGNDLFFADFTASYQWKHNFFIDVKHIFRKLDSDVPALNQKTNFTSVALRWNIPQRLNE</sequence>
<keyword evidence="1" id="KW-0732">Signal</keyword>
<comment type="caution">
    <text evidence="2">The sequence shown here is derived from an EMBL/GenBank/DDBJ whole genome shotgun (WGS) entry which is preliminary data.</text>
</comment>
<dbReference type="EMBL" id="SMLW01000413">
    <property type="protein sequence ID" value="MTI24429.1"/>
    <property type="molecule type" value="Genomic_DNA"/>
</dbReference>
<dbReference type="Gene3D" id="2.40.160.130">
    <property type="entry name" value="Capsule assembly protein Wzi"/>
    <property type="match status" value="1"/>
</dbReference>
<dbReference type="Proteomes" id="UP000798808">
    <property type="component" value="Unassembled WGS sequence"/>
</dbReference>